<keyword evidence="3" id="KW-1185">Reference proteome</keyword>
<organism evidence="2 3">
    <name type="scientific">Reticulomyxa filosa</name>
    <dbReference type="NCBI Taxonomy" id="46433"/>
    <lineage>
        <taxon>Eukaryota</taxon>
        <taxon>Sar</taxon>
        <taxon>Rhizaria</taxon>
        <taxon>Retaria</taxon>
        <taxon>Foraminifera</taxon>
        <taxon>Monothalamids</taxon>
        <taxon>Reticulomyxidae</taxon>
        <taxon>Reticulomyxa</taxon>
    </lineage>
</organism>
<protein>
    <submittedName>
        <fullName evidence="2">Putative dihydrodipicolinate synthase</fullName>
    </submittedName>
</protein>
<dbReference type="AlphaFoldDB" id="X6P8L2"/>
<evidence type="ECO:0000313" key="3">
    <source>
        <dbReference type="Proteomes" id="UP000023152"/>
    </source>
</evidence>
<dbReference type="OrthoDB" id="191315at2759"/>
<dbReference type="OMA" id="CAHVERS"/>
<dbReference type="EMBL" id="ASPP01002626">
    <property type="protein sequence ID" value="ETO34384.1"/>
    <property type="molecule type" value="Genomic_DNA"/>
</dbReference>
<dbReference type="SMART" id="SM01130">
    <property type="entry name" value="DHDPS"/>
    <property type="match status" value="1"/>
</dbReference>
<dbReference type="GO" id="GO:0008840">
    <property type="term" value="F:4-hydroxy-tetrahydrodipicolinate synthase activity"/>
    <property type="evidence" value="ECO:0007669"/>
    <property type="project" value="TreeGrafter"/>
</dbReference>
<reference evidence="2 3" key="1">
    <citation type="journal article" date="2013" name="Curr. Biol.">
        <title>The Genome of the Foraminiferan Reticulomyxa filosa.</title>
        <authorList>
            <person name="Glockner G."/>
            <person name="Hulsmann N."/>
            <person name="Schleicher M."/>
            <person name="Noegel A.A."/>
            <person name="Eichinger L."/>
            <person name="Gallinger C."/>
            <person name="Pawlowski J."/>
            <person name="Sierra R."/>
            <person name="Euteneuer U."/>
            <person name="Pillet L."/>
            <person name="Moustafa A."/>
            <person name="Platzer M."/>
            <person name="Groth M."/>
            <person name="Szafranski K."/>
            <person name="Schliwa M."/>
        </authorList>
    </citation>
    <scope>NUCLEOTIDE SEQUENCE [LARGE SCALE GENOMIC DNA]</scope>
</reference>
<dbReference type="Proteomes" id="UP000023152">
    <property type="component" value="Unassembled WGS sequence"/>
</dbReference>
<keyword evidence="1" id="KW-0456">Lyase</keyword>
<dbReference type="CDD" id="cd00408">
    <property type="entry name" value="DHDPS-like"/>
    <property type="match status" value="1"/>
</dbReference>
<comment type="caution">
    <text evidence="2">The sequence shown here is derived from an EMBL/GenBank/DDBJ whole genome shotgun (WGS) entry which is preliminary data.</text>
</comment>
<dbReference type="Gene3D" id="3.20.20.70">
    <property type="entry name" value="Aldolase class I"/>
    <property type="match status" value="1"/>
</dbReference>
<dbReference type="Pfam" id="PF00701">
    <property type="entry name" value="DHDPS"/>
    <property type="match status" value="1"/>
</dbReference>
<gene>
    <name evidence="2" type="ORF">RFI_02710</name>
</gene>
<dbReference type="PANTHER" id="PTHR12128">
    <property type="entry name" value="DIHYDRODIPICOLINATE SYNTHASE"/>
    <property type="match status" value="1"/>
</dbReference>
<dbReference type="GO" id="GO:0005829">
    <property type="term" value="C:cytosol"/>
    <property type="evidence" value="ECO:0007669"/>
    <property type="project" value="TreeGrafter"/>
</dbReference>
<dbReference type="InterPro" id="IPR013785">
    <property type="entry name" value="Aldolase_TIM"/>
</dbReference>
<evidence type="ECO:0000256" key="1">
    <source>
        <dbReference type="ARBA" id="ARBA00023239"/>
    </source>
</evidence>
<sequence>MRHFSKSIGTVNNRLGREVGKWLNSTSTVTKGAATNQLKGVWPIVATPFHAQNEKLDYKSFEKILSFFCNEIKVSGVTVMGVLGESNRLLDKERTELTKIAVSVCQETKTPVCVGTSHSGTYATIERSLEAFDLGCYAVMISPSKETFTNQKVVYNYFKEICKHLSAERQQWIVLQDHPQSTEVKMELETIESMVQDFLPIACIKLESLPSPTKIKQLQQFITKNVKREVTLLGGLGALYGYFDLQSLSDGFMTGFAFPEILQAMYLNARNSDKCFQIYAKYLPLIVFEQQPGVSLRKHLYHIRGLLADTHVRHPGPSSSVHMCNCCATPSAVYWS</sequence>
<proteinExistence type="predicted"/>
<dbReference type="SUPFAM" id="SSF51569">
    <property type="entry name" value="Aldolase"/>
    <property type="match status" value="1"/>
</dbReference>
<evidence type="ECO:0000313" key="2">
    <source>
        <dbReference type="EMBL" id="ETO34384.1"/>
    </source>
</evidence>
<name>X6P8L2_RETFI</name>
<dbReference type="PANTHER" id="PTHR12128:SF66">
    <property type="entry name" value="4-HYDROXY-2-OXOGLUTARATE ALDOLASE, MITOCHONDRIAL"/>
    <property type="match status" value="1"/>
</dbReference>
<dbReference type="InterPro" id="IPR002220">
    <property type="entry name" value="DapA-like"/>
</dbReference>
<accession>X6P8L2</accession>